<name>A0AAD8ZHR9_9TELE</name>
<sequence>MSVYPPFPHLTASSHTSRTCAPYAALSLLNDPVQTEMDEQRNGCLCCSYPAQLRTPQHSTQHRKGGAEGTDCCGFEETNGREEVCTGVQAASRGSITVMGSIPVEMDEAEMYQQRLQIIARKSIRDKWLMEPTLSSMEAHGPGSMPGSSPQRTEESTEEAKIITQIEEDMDITENMNYEQSSQIVEKPLPLSDKVEKHIEVGSATSENALNPRILLENGQLKRSVLGILEVQGERELKTGATTMIMASLSAVAPEAPGEIVFDDDHQTVHTMRGIKDRLPSGKELNQILEVVSEVSVQGTLDSVALTCNESCGEQKETEAGIKELEVEPSAEAVGGLSDLDHDVLQQKNTPGKEDLGFLANSKTEFEMAEGLNEGRDGGTEDRDGGKGGEGEVDVEGDVWEMVYCNPEKGLNELTSLDFMQAQPGLGPLHYKDDRAVPKVEQDCITDEKKHLEVGPSETKSKGKEFPESEESKSDSVTMKLSYLDGSQEDMQQEVTLQIPCFDTEVASDASVPLQELSNVLGILAAEEAPKNSIEIWQNLPQSPTNTNNVVEDAKEILDDSTRATPENKEEQGTSTARTGAEVEGVGKIVRKESTVKGFEDEIFQEVPLEGKKELLQSFTQREIAVQSIEQEPELL</sequence>
<proteinExistence type="predicted"/>
<keyword evidence="3" id="KW-1185">Reference proteome</keyword>
<feature type="compositionally biased region" description="Basic and acidic residues" evidence="1">
    <location>
        <begin position="373"/>
        <end position="390"/>
    </location>
</feature>
<protein>
    <submittedName>
        <fullName evidence="2">Uncharacterized protein</fullName>
    </submittedName>
</protein>
<feature type="region of interest" description="Disordered" evidence="1">
    <location>
        <begin position="452"/>
        <end position="478"/>
    </location>
</feature>
<feature type="region of interest" description="Disordered" evidence="1">
    <location>
        <begin position="556"/>
        <end position="582"/>
    </location>
</feature>
<accession>A0AAD8ZHR9</accession>
<dbReference type="EMBL" id="JAROKS010000012">
    <property type="protein sequence ID" value="KAK1799252.1"/>
    <property type="molecule type" value="Genomic_DNA"/>
</dbReference>
<dbReference type="Proteomes" id="UP001239994">
    <property type="component" value="Unassembled WGS sequence"/>
</dbReference>
<feature type="region of interest" description="Disordered" evidence="1">
    <location>
        <begin position="370"/>
        <end position="393"/>
    </location>
</feature>
<evidence type="ECO:0000313" key="2">
    <source>
        <dbReference type="EMBL" id="KAK1799252.1"/>
    </source>
</evidence>
<comment type="caution">
    <text evidence="2">The sequence shown here is derived from an EMBL/GenBank/DDBJ whole genome shotgun (WGS) entry which is preliminary data.</text>
</comment>
<gene>
    <name evidence="2" type="ORF">P4O66_007494</name>
</gene>
<organism evidence="2 3">
    <name type="scientific">Electrophorus voltai</name>
    <dbReference type="NCBI Taxonomy" id="2609070"/>
    <lineage>
        <taxon>Eukaryota</taxon>
        <taxon>Metazoa</taxon>
        <taxon>Chordata</taxon>
        <taxon>Craniata</taxon>
        <taxon>Vertebrata</taxon>
        <taxon>Euteleostomi</taxon>
        <taxon>Actinopterygii</taxon>
        <taxon>Neopterygii</taxon>
        <taxon>Teleostei</taxon>
        <taxon>Ostariophysi</taxon>
        <taxon>Gymnotiformes</taxon>
        <taxon>Gymnotoidei</taxon>
        <taxon>Gymnotidae</taxon>
        <taxon>Electrophorus</taxon>
    </lineage>
</organism>
<feature type="compositionally biased region" description="Basic and acidic residues" evidence="1">
    <location>
        <begin position="556"/>
        <end position="572"/>
    </location>
</feature>
<evidence type="ECO:0000256" key="1">
    <source>
        <dbReference type="SAM" id="MobiDB-lite"/>
    </source>
</evidence>
<reference evidence="2" key="1">
    <citation type="submission" date="2023-03" db="EMBL/GenBank/DDBJ databases">
        <title>Electrophorus voltai genome.</title>
        <authorList>
            <person name="Bian C."/>
        </authorList>
    </citation>
    <scope>NUCLEOTIDE SEQUENCE</scope>
    <source>
        <strain evidence="2">CB-2022</strain>
        <tissue evidence="2">Muscle</tissue>
    </source>
</reference>
<dbReference type="AlphaFoldDB" id="A0AAD8ZHR9"/>
<evidence type="ECO:0000313" key="3">
    <source>
        <dbReference type="Proteomes" id="UP001239994"/>
    </source>
</evidence>
<feature type="region of interest" description="Disordered" evidence="1">
    <location>
        <begin position="135"/>
        <end position="155"/>
    </location>
</feature>
<feature type="non-terminal residue" evidence="2">
    <location>
        <position position="636"/>
    </location>
</feature>
<feature type="compositionally biased region" description="Basic and acidic residues" evidence="1">
    <location>
        <begin position="452"/>
        <end position="474"/>
    </location>
</feature>